<feature type="compositionally biased region" description="Basic residues" evidence="1">
    <location>
        <begin position="8"/>
        <end position="27"/>
    </location>
</feature>
<evidence type="ECO:0000256" key="1">
    <source>
        <dbReference type="SAM" id="MobiDB-lite"/>
    </source>
</evidence>
<name>A0A6J4HUR8_9ACTN</name>
<feature type="non-terminal residue" evidence="2">
    <location>
        <position position="1"/>
    </location>
</feature>
<organism evidence="2">
    <name type="scientific">uncultured Blastococcus sp</name>
    <dbReference type="NCBI Taxonomy" id="217144"/>
    <lineage>
        <taxon>Bacteria</taxon>
        <taxon>Bacillati</taxon>
        <taxon>Actinomycetota</taxon>
        <taxon>Actinomycetes</taxon>
        <taxon>Geodermatophilales</taxon>
        <taxon>Geodermatophilaceae</taxon>
        <taxon>Blastococcus</taxon>
        <taxon>environmental samples</taxon>
    </lineage>
</organism>
<reference evidence="2" key="1">
    <citation type="submission" date="2020-02" db="EMBL/GenBank/DDBJ databases">
        <authorList>
            <person name="Meier V. D."/>
        </authorList>
    </citation>
    <scope>NUCLEOTIDE SEQUENCE</scope>
    <source>
        <strain evidence="2">AVDCRST_MAG57</strain>
    </source>
</reference>
<sequence>ERSAPARHLARHRPGRHRTSHRARRGTRQGGLAGRPRHPRREGAGRQRVRRRPRPVASPARGAAVRERAGRRPGPRAGHRAAAVL</sequence>
<evidence type="ECO:0000313" key="2">
    <source>
        <dbReference type="EMBL" id="CAA9233500.1"/>
    </source>
</evidence>
<dbReference type="AlphaFoldDB" id="A0A6J4HUR8"/>
<dbReference type="EMBL" id="CADCTI010000102">
    <property type="protein sequence ID" value="CAA9233500.1"/>
    <property type="molecule type" value="Genomic_DNA"/>
</dbReference>
<gene>
    <name evidence="2" type="ORF">AVDCRST_MAG57-1146</name>
</gene>
<protein>
    <submittedName>
        <fullName evidence="2">Uncharacterized protein</fullName>
    </submittedName>
</protein>
<proteinExistence type="predicted"/>
<accession>A0A6J4HUR8</accession>
<feature type="non-terminal residue" evidence="2">
    <location>
        <position position="85"/>
    </location>
</feature>
<feature type="region of interest" description="Disordered" evidence="1">
    <location>
        <begin position="1"/>
        <end position="85"/>
    </location>
</feature>